<organism evidence="2 3">
    <name type="scientific">Rhodopirellula islandica</name>
    <dbReference type="NCBI Taxonomy" id="595434"/>
    <lineage>
        <taxon>Bacteria</taxon>
        <taxon>Pseudomonadati</taxon>
        <taxon>Planctomycetota</taxon>
        <taxon>Planctomycetia</taxon>
        <taxon>Pirellulales</taxon>
        <taxon>Pirellulaceae</taxon>
        <taxon>Rhodopirellula</taxon>
    </lineage>
</organism>
<evidence type="ECO:0000256" key="1">
    <source>
        <dbReference type="SAM" id="Phobius"/>
    </source>
</evidence>
<evidence type="ECO:0000313" key="3">
    <source>
        <dbReference type="Proteomes" id="UP000036367"/>
    </source>
</evidence>
<dbReference type="EMBL" id="LECT01000028">
    <property type="protein sequence ID" value="KLU04356.1"/>
    <property type="molecule type" value="Genomic_DNA"/>
</dbReference>
<keyword evidence="1" id="KW-0472">Membrane</keyword>
<keyword evidence="3" id="KW-1185">Reference proteome</keyword>
<proteinExistence type="predicted"/>
<keyword evidence="1" id="KW-1133">Transmembrane helix</keyword>
<comment type="caution">
    <text evidence="2">The sequence shown here is derived from an EMBL/GenBank/DDBJ whole genome shotgun (WGS) entry which is preliminary data.</text>
</comment>
<dbReference type="PATRIC" id="fig|595434.4.peg.3249"/>
<accession>A0A0J1BCW7</accession>
<dbReference type="Proteomes" id="UP000036367">
    <property type="component" value="Unassembled WGS sequence"/>
</dbReference>
<dbReference type="OrthoDB" id="278853at2"/>
<keyword evidence="1" id="KW-0812">Transmembrane</keyword>
<dbReference type="AlphaFoldDB" id="A0A0J1BCW7"/>
<protein>
    <submittedName>
        <fullName evidence="2">Signal peptide protein</fullName>
    </submittedName>
</protein>
<sequence length="201" mass="22236">MAWSEMEFAREGLSLSASFFAVVSTFYFWLVRANRERAKLAACTVTGLRGTMLMAMEDTATYRRVAPGKKQIVLKYWLNLAIVNNSSLPNALLGIKVWMKFTDGRWHAMDVASVDPEADLFPQNIDPLTTAGMKLALATEWEGDVSGGFRERECAAGDALPELAPVRIELEALQGQVFVSEWLDDGRLLQRTTEQSGLAAA</sequence>
<reference evidence="2" key="1">
    <citation type="submission" date="2015-05" db="EMBL/GenBank/DDBJ databases">
        <title>Permanent draft genome of Rhodopirellula islandicus K833.</title>
        <authorList>
            <person name="Kizina J."/>
            <person name="Richter M."/>
            <person name="Glockner F.O."/>
            <person name="Harder J."/>
        </authorList>
    </citation>
    <scope>NUCLEOTIDE SEQUENCE [LARGE SCALE GENOMIC DNA]</scope>
    <source>
        <strain evidence="2">K833</strain>
    </source>
</reference>
<evidence type="ECO:0000313" key="2">
    <source>
        <dbReference type="EMBL" id="KLU04356.1"/>
    </source>
</evidence>
<gene>
    <name evidence="2" type="ORF">RISK_003410</name>
</gene>
<feature type="transmembrane region" description="Helical" evidence="1">
    <location>
        <begin position="12"/>
        <end position="30"/>
    </location>
</feature>
<dbReference type="STRING" id="595434.RISK_003410"/>
<name>A0A0J1BCW7_RHOIS</name>